<dbReference type="InterPro" id="IPR053861">
    <property type="entry name" value="Phage_Mu_Gp45_N"/>
</dbReference>
<comment type="caution">
    <text evidence="2">The sequence shown here is derived from an EMBL/GenBank/DDBJ whole genome shotgun (WGS) entry which is preliminary data.</text>
</comment>
<dbReference type="Proteomes" id="UP000818323">
    <property type="component" value="Unassembled WGS sequence"/>
</dbReference>
<name>A0ABW9YZR4_9HYPH</name>
<evidence type="ECO:0000259" key="1">
    <source>
        <dbReference type="Pfam" id="PF06890"/>
    </source>
</evidence>
<organism evidence="2 3">
    <name type="scientific">Microvirga arsenatis</name>
    <dbReference type="NCBI Taxonomy" id="2692265"/>
    <lineage>
        <taxon>Bacteria</taxon>
        <taxon>Pseudomonadati</taxon>
        <taxon>Pseudomonadota</taxon>
        <taxon>Alphaproteobacteria</taxon>
        <taxon>Hyphomicrobiales</taxon>
        <taxon>Methylobacteriaceae</taxon>
        <taxon>Microvirga</taxon>
    </lineage>
</organism>
<dbReference type="RefSeq" id="WP_161725820.1">
    <property type="nucleotide sequence ID" value="NZ_JAAAXI010000025.1"/>
</dbReference>
<proteinExistence type="predicted"/>
<reference evidence="2 3" key="1">
    <citation type="submission" date="2020-01" db="EMBL/GenBank/DDBJ databases">
        <title>Microvirga sp. nov., an arsenate reduction bacterium isolated from Tibet hotspring sediments.</title>
        <authorList>
            <person name="Yuan C.-G."/>
        </authorList>
    </citation>
    <scope>NUCLEOTIDE SEQUENCE [LARGE SCALE GENOMIC DNA]</scope>
    <source>
        <strain evidence="2 3">SYSU G3D203</strain>
    </source>
</reference>
<sequence>MNYDIFRTELRETQDDGDQQTVTLYGVGGEELTRVHRVQPFGLSSHPPVGSHGIGMALHGKRDLVAVLGLEHPQYRPKATQLGGTVLYDMYGSAVSLVQSNMRIVHAQKIEHVCGAATLVMTADGKVKINS</sequence>
<accession>A0ABW9YZR4</accession>
<gene>
    <name evidence="2" type="ORF">GR303_12480</name>
</gene>
<keyword evidence="3" id="KW-1185">Reference proteome</keyword>
<dbReference type="Pfam" id="PF06890">
    <property type="entry name" value="Phage_Mu_Gp45"/>
    <property type="match status" value="1"/>
</dbReference>
<evidence type="ECO:0000313" key="2">
    <source>
        <dbReference type="EMBL" id="NBJ25166.1"/>
    </source>
</evidence>
<protein>
    <recommendedName>
        <fullName evidence="1">Bacteriophage Mu Gp45 N-terminal domain-containing protein</fullName>
    </recommendedName>
</protein>
<dbReference type="EMBL" id="JAAAXJ010000005">
    <property type="protein sequence ID" value="NBJ25166.1"/>
    <property type="molecule type" value="Genomic_DNA"/>
</dbReference>
<evidence type="ECO:0000313" key="3">
    <source>
        <dbReference type="Proteomes" id="UP000818323"/>
    </source>
</evidence>
<feature type="domain" description="Bacteriophage Mu Gp45 N-terminal" evidence="1">
    <location>
        <begin position="7"/>
        <end position="73"/>
    </location>
</feature>